<keyword evidence="2" id="KW-1185">Reference proteome</keyword>
<dbReference type="InterPro" id="IPR032466">
    <property type="entry name" value="Metal_Hydrolase"/>
</dbReference>
<dbReference type="SUPFAM" id="SSF51556">
    <property type="entry name" value="Metallo-dependent hydrolases"/>
    <property type="match status" value="1"/>
</dbReference>
<protein>
    <submittedName>
        <fullName evidence="1">Unnamed protein product</fullName>
    </submittedName>
</protein>
<dbReference type="AlphaFoldDB" id="A0A9W6U8F1"/>
<dbReference type="Gene3D" id="3.20.20.140">
    <property type="entry name" value="Metal-dependent hydrolases"/>
    <property type="match status" value="1"/>
</dbReference>
<accession>A0A9W6U8F1</accession>
<dbReference type="InterPro" id="IPR001130">
    <property type="entry name" value="TatD-like"/>
</dbReference>
<comment type="caution">
    <text evidence="1">The sequence shown here is derived from an EMBL/GenBank/DDBJ whole genome shotgun (WGS) entry which is preliminary data.</text>
</comment>
<dbReference type="PANTHER" id="PTHR47176">
    <property type="entry name" value="OSJNBA0020J04.13 PROTEIN"/>
    <property type="match status" value="1"/>
</dbReference>
<proteinExistence type="predicted"/>
<dbReference type="EMBL" id="BSXT01000453">
    <property type="protein sequence ID" value="GMF27907.1"/>
    <property type="molecule type" value="Genomic_DNA"/>
</dbReference>
<reference evidence="1" key="1">
    <citation type="submission" date="2023-04" db="EMBL/GenBank/DDBJ databases">
        <title>Phytophthora fragariaefolia NBRC 109709.</title>
        <authorList>
            <person name="Ichikawa N."/>
            <person name="Sato H."/>
            <person name="Tonouchi N."/>
        </authorList>
    </citation>
    <scope>NUCLEOTIDE SEQUENCE</scope>
    <source>
        <strain evidence="1">NBRC 109709</strain>
    </source>
</reference>
<organism evidence="1 2">
    <name type="scientific">Phytophthora fragariaefolia</name>
    <dbReference type="NCBI Taxonomy" id="1490495"/>
    <lineage>
        <taxon>Eukaryota</taxon>
        <taxon>Sar</taxon>
        <taxon>Stramenopiles</taxon>
        <taxon>Oomycota</taxon>
        <taxon>Peronosporomycetes</taxon>
        <taxon>Peronosporales</taxon>
        <taxon>Peronosporaceae</taxon>
        <taxon>Phytophthora</taxon>
    </lineage>
</organism>
<dbReference type="Pfam" id="PF01026">
    <property type="entry name" value="TatD_DNase"/>
    <property type="match status" value="1"/>
</dbReference>
<name>A0A9W6U8F1_9STRA</name>
<evidence type="ECO:0000313" key="2">
    <source>
        <dbReference type="Proteomes" id="UP001165121"/>
    </source>
</evidence>
<dbReference type="OrthoDB" id="6079689at2759"/>
<dbReference type="GO" id="GO:0016788">
    <property type="term" value="F:hydrolase activity, acting on ester bonds"/>
    <property type="evidence" value="ECO:0007669"/>
    <property type="project" value="InterPro"/>
</dbReference>
<sequence>MTLQLIDAHCHLHDERLWSPVSPSSRHKFDGVLSRARSAHVSHVVSCATHENDWRTLEQLMGQQQPNDSPKIVPSFGIHPWWAGEVSLEHMESLKSLRDTLARHPRASVRLAKLQLEVALTFDAEMESI</sequence>
<dbReference type="Proteomes" id="UP001165121">
    <property type="component" value="Unassembled WGS sequence"/>
</dbReference>
<dbReference type="PANTHER" id="PTHR47176:SF1">
    <property type="entry name" value="OS04G0577500 PROTEIN"/>
    <property type="match status" value="1"/>
</dbReference>
<gene>
    <name evidence="1" type="ORF">Pfra01_000565900</name>
</gene>
<evidence type="ECO:0000313" key="1">
    <source>
        <dbReference type="EMBL" id="GMF27907.1"/>
    </source>
</evidence>